<proteinExistence type="predicted"/>
<protein>
    <submittedName>
        <fullName evidence="1">Uncharacterized protein</fullName>
    </submittedName>
</protein>
<gene>
    <name evidence="1" type="ORF">PanWU01x14_344860</name>
</gene>
<organism evidence="1 2">
    <name type="scientific">Parasponia andersonii</name>
    <name type="common">Sponia andersonii</name>
    <dbReference type="NCBI Taxonomy" id="3476"/>
    <lineage>
        <taxon>Eukaryota</taxon>
        <taxon>Viridiplantae</taxon>
        <taxon>Streptophyta</taxon>
        <taxon>Embryophyta</taxon>
        <taxon>Tracheophyta</taxon>
        <taxon>Spermatophyta</taxon>
        <taxon>Magnoliopsida</taxon>
        <taxon>eudicotyledons</taxon>
        <taxon>Gunneridae</taxon>
        <taxon>Pentapetalae</taxon>
        <taxon>rosids</taxon>
        <taxon>fabids</taxon>
        <taxon>Rosales</taxon>
        <taxon>Cannabaceae</taxon>
        <taxon>Parasponia</taxon>
    </lineage>
</organism>
<comment type="caution">
    <text evidence="1">The sequence shown here is derived from an EMBL/GenBank/DDBJ whole genome shotgun (WGS) entry which is preliminary data.</text>
</comment>
<reference evidence="2" key="1">
    <citation type="submission" date="2016-06" db="EMBL/GenBank/DDBJ databases">
        <title>Parallel loss of symbiosis genes in relatives of nitrogen-fixing non-legume Parasponia.</title>
        <authorList>
            <person name="Van Velzen R."/>
            <person name="Holmer R."/>
            <person name="Bu F."/>
            <person name="Rutten L."/>
            <person name="Van Zeijl A."/>
            <person name="Liu W."/>
            <person name="Santuari L."/>
            <person name="Cao Q."/>
            <person name="Sharma T."/>
            <person name="Shen D."/>
            <person name="Roswanjaya Y."/>
            <person name="Wardhani T."/>
            <person name="Kalhor M.S."/>
            <person name="Jansen J."/>
            <person name="Van den Hoogen J."/>
            <person name="Gungor B."/>
            <person name="Hartog M."/>
            <person name="Hontelez J."/>
            <person name="Verver J."/>
            <person name="Yang W.-C."/>
            <person name="Schijlen E."/>
            <person name="Repin R."/>
            <person name="Schilthuizen M."/>
            <person name="Schranz E."/>
            <person name="Heidstra R."/>
            <person name="Miyata K."/>
            <person name="Fedorova E."/>
            <person name="Kohlen W."/>
            <person name="Bisseling T."/>
            <person name="Smit S."/>
            <person name="Geurts R."/>
        </authorList>
    </citation>
    <scope>NUCLEOTIDE SEQUENCE [LARGE SCALE GENOMIC DNA]</scope>
    <source>
        <strain evidence="2">cv. WU1-14</strain>
    </source>
</reference>
<dbReference type="AlphaFoldDB" id="A0A2P5ACW6"/>
<dbReference type="Proteomes" id="UP000237105">
    <property type="component" value="Unassembled WGS sequence"/>
</dbReference>
<name>A0A2P5ACW6_PARAD</name>
<sequence>MTCLATLSLKLSIGSCQTKKRFKPWESLCDDNHHKPNARIMFVGVTLVMDLRLRRQRPPDAREASAVEMTGMTNATTVIRRDTLLKIVLS</sequence>
<accession>A0A2P5ACW6</accession>
<evidence type="ECO:0000313" key="1">
    <source>
        <dbReference type="EMBL" id="PON34378.1"/>
    </source>
</evidence>
<evidence type="ECO:0000313" key="2">
    <source>
        <dbReference type="Proteomes" id="UP000237105"/>
    </source>
</evidence>
<keyword evidence="2" id="KW-1185">Reference proteome</keyword>
<dbReference type="EMBL" id="JXTB01000663">
    <property type="protein sequence ID" value="PON34378.1"/>
    <property type="molecule type" value="Genomic_DNA"/>
</dbReference>